<evidence type="ECO:0000313" key="3">
    <source>
        <dbReference type="Proteomes" id="UP001530377"/>
    </source>
</evidence>
<accession>A0ABD3R443</accession>
<feature type="compositionally biased region" description="Low complexity" evidence="1">
    <location>
        <begin position="63"/>
        <end position="74"/>
    </location>
</feature>
<proteinExistence type="predicted"/>
<sequence>MNHIMSSSSAKKKTSTSQTNLPDGSRIKEYVVEETNSDGSKTVTTTRVKTSQVRRTLPDGSQVTEEVSTTTTSTRHVAPDQTTTPPPQSPGNNVLVNAVGTFMDLFGGGGGNNNGGGGGGGGVAQRISCGAGSVLGGTGGEEDDTYYDGGINQRPKGGGYGQPPPQSSPAYDDISTLGDHTAGGYDSWDGAPEGQRQWHQRQLRQRQQQQQLQQQQQQHGGKETPASLPSTNQRASHHQDPPPTVSAFYPRNRHPNSGSPAIPASVGSSKKSGGGGGGSVGRNIIRTLTPLRSSGSNNHREEARSSSNRSSGGDSHRSGSTSGRRLNALGAKSSPGVGVSQYQTGAGISQYHHQQQPQQQRGQQQRGRSMDKHALDPEVINAIDLIRQRSKSPPRGRRGYMPPRSPGLAEQQSPFLEDQRLAHMEAIERQEQFQVERSGAATANYNEWDEDVSDERDDFATHNRLSPEAMTSRSRGSGMAMELISTKKKGTKQQQLSTIKRIQGKVPIIPPPTLVKHGQILLTKDTFTTITFAPKIVVHKTNAILTSDRYVHFYSLIQNNWVQTTSVSLANTQGLSFALCNDTAVVGVPYDRNSRGLLTGAAYIFERDAKTQTWYQVKKIVPKKVQEFANVGYSVDISENVVCVGVPELGAAGSIACSGGGGSVYVYQRAEQYKWMPMGHLTMAKSNLDPDCLAPAGGLLAPTTTGFGTIVALKHKILVVSNYQPNRFGGETSLFVYEYDVSLKNKWRLIQTDLLSTEAQQRDFGSRIALTSNGEGIFVGCHSDVNPTEILYYKRKAQVDTYGNRSYQLQQIITLQEKCNISDFCVDSNDNFIVGTLNSNRVYVYQQMHDPITLEDQGWRLMAKVSDSTLERQRFGEHVALFGNSLLVGTKGNVYSYSLEKWLSEARKKPLKTISATKSKSSFNWGKIRGIFAG</sequence>
<reference evidence="2 3" key="1">
    <citation type="submission" date="2024-10" db="EMBL/GenBank/DDBJ databases">
        <title>Updated reference genomes for cyclostephanoid diatoms.</title>
        <authorList>
            <person name="Roberts W.R."/>
            <person name="Alverson A.J."/>
        </authorList>
    </citation>
    <scope>NUCLEOTIDE SEQUENCE [LARGE SCALE GENOMIC DNA]</scope>
    <source>
        <strain evidence="2 3">AJA228-03</strain>
    </source>
</reference>
<feature type="compositionally biased region" description="Low complexity" evidence="1">
    <location>
        <begin position="305"/>
        <end position="325"/>
    </location>
</feature>
<feature type="compositionally biased region" description="Low complexity" evidence="1">
    <location>
        <begin position="40"/>
        <end position="55"/>
    </location>
</feature>
<feature type="region of interest" description="Disordered" evidence="1">
    <location>
        <begin position="135"/>
        <end position="410"/>
    </location>
</feature>
<dbReference type="SUPFAM" id="SSF101898">
    <property type="entry name" value="NHL repeat"/>
    <property type="match status" value="1"/>
</dbReference>
<feature type="compositionally biased region" description="Polar residues" evidence="1">
    <location>
        <begin position="340"/>
        <end position="353"/>
    </location>
</feature>
<dbReference type="PANTHER" id="PTHR36220">
    <property type="entry name" value="UNNAMED PRODUCT"/>
    <property type="match status" value="1"/>
</dbReference>
<feature type="compositionally biased region" description="Basic residues" evidence="1">
    <location>
        <begin position="388"/>
        <end position="398"/>
    </location>
</feature>
<keyword evidence="3" id="KW-1185">Reference proteome</keyword>
<gene>
    <name evidence="2" type="ORF">ACHAXA_011016</name>
</gene>
<name>A0ABD3R443_9STRA</name>
<dbReference type="EMBL" id="JALLPB020000662">
    <property type="protein sequence ID" value="KAL3807209.1"/>
    <property type="molecule type" value="Genomic_DNA"/>
</dbReference>
<feature type="compositionally biased region" description="Low complexity" evidence="1">
    <location>
        <begin position="354"/>
        <end position="367"/>
    </location>
</feature>
<feature type="region of interest" description="Disordered" evidence="1">
    <location>
        <begin position="1"/>
        <end position="93"/>
    </location>
</feature>
<organism evidence="2 3">
    <name type="scientific">Cyclostephanos tholiformis</name>
    <dbReference type="NCBI Taxonomy" id="382380"/>
    <lineage>
        <taxon>Eukaryota</taxon>
        <taxon>Sar</taxon>
        <taxon>Stramenopiles</taxon>
        <taxon>Ochrophyta</taxon>
        <taxon>Bacillariophyta</taxon>
        <taxon>Coscinodiscophyceae</taxon>
        <taxon>Thalassiosirophycidae</taxon>
        <taxon>Stephanodiscales</taxon>
        <taxon>Stephanodiscaceae</taxon>
        <taxon>Cyclostephanos</taxon>
    </lineage>
</organism>
<protein>
    <submittedName>
        <fullName evidence="2">Uncharacterized protein</fullName>
    </submittedName>
</protein>
<comment type="caution">
    <text evidence="2">The sequence shown here is derived from an EMBL/GenBank/DDBJ whole genome shotgun (WGS) entry which is preliminary data.</text>
</comment>
<evidence type="ECO:0000256" key="1">
    <source>
        <dbReference type="SAM" id="MobiDB-lite"/>
    </source>
</evidence>
<dbReference type="AlphaFoldDB" id="A0ABD3R443"/>
<dbReference type="Proteomes" id="UP001530377">
    <property type="component" value="Unassembled WGS sequence"/>
</dbReference>
<feature type="compositionally biased region" description="Low complexity" evidence="1">
    <location>
        <begin position="205"/>
        <end position="219"/>
    </location>
</feature>
<evidence type="ECO:0000313" key="2">
    <source>
        <dbReference type="EMBL" id="KAL3807209.1"/>
    </source>
</evidence>
<dbReference type="PANTHER" id="PTHR36220:SF1">
    <property type="entry name" value="GAMMA TUBULIN COMPLEX COMPONENT C-TERMINAL DOMAIN-CONTAINING PROTEIN"/>
    <property type="match status" value="1"/>
</dbReference>